<name>A0A923TAJ1_9BACT</name>
<feature type="domain" description="Glycosyltransferase 2-like" evidence="4">
    <location>
        <begin position="7"/>
        <end position="169"/>
    </location>
</feature>
<dbReference type="SUPFAM" id="SSF53448">
    <property type="entry name" value="Nucleotide-diphospho-sugar transferases"/>
    <property type="match status" value="1"/>
</dbReference>
<reference evidence="5" key="1">
    <citation type="submission" date="2020-08" db="EMBL/GenBank/DDBJ databases">
        <title>Lewinella bacteria from marine environments.</title>
        <authorList>
            <person name="Zhong Y."/>
        </authorList>
    </citation>
    <scope>NUCLEOTIDE SEQUENCE</scope>
    <source>
        <strain evidence="5">KCTC 42187</strain>
    </source>
</reference>
<keyword evidence="2" id="KW-0328">Glycosyltransferase</keyword>
<dbReference type="AlphaFoldDB" id="A0A923TAJ1"/>
<dbReference type="Proteomes" id="UP000650081">
    <property type="component" value="Unassembled WGS sequence"/>
</dbReference>
<dbReference type="Pfam" id="PF00535">
    <property type="entry name" value="Glycos_transf_2"/>
    <property type="match status" value="1"/>
</dbReference>
<proteinExistence type="inferred from homology"/>
<protein>
    <submittedName>
        <fullName evidence="5">Glycosyltransferase</fullName>
    </submittedName>
</protein>
<keyword evidence="6" id="KW-1185">Reference proteome</keyword>
<keyword evidence="3" id="KW-0808">Transferase</keyword>
<evidence type="ECO:0000259" key="4">
    <source>
        <dbReference type="Pfam" id="PF00535"/>
    </source>
</evidence>
<dbReference type="PANTHER" id="PTHR43179:SF12">
    <property type="entry name" value="GALACTOFURANOSYLTRANSFERASE GLFT2"/>
    <property type="match status" value="1"/>
</dbReference>
<accession>A0A923TAJ1</accession>
<dbReference type="Gene3D" id="3.90.550.10">
    <property type="entry name" value="Spore Coat Polysaccharide Biosynthesis Protein SpsA, Chain A"/>
    <property type="match status" value="1"/>
</dbReference>
<dbReference type="InterPro" id="IPR029044">
    <property type="entry name" value="Nucleotide-diphossugar_trans"/>
</dbReference>
<organism evidence="5 6">
    <name type="scientific">Neolewinella lacunae</name>
    <dbReference type="NCBI Taxonomy" id="1517758"/>
    <lineage>
        <taxon>Bacteria</taxon>
        <taxon>Pseudomonadati</taxon>
        <taxon>Bacteroidota</taxon>
        <taxon>Saprospiria</taxon>
        <taxon>Saprospirales</taxon>
        <taxon>Lewinellaceae</taxon>
        <taxon>Neolewinella</taxon>
    </lineage>
</organism>
<dbReference type="EMBL" id="JACSIT010000153">
    <property type="protein sequence ID" value="MBC6996581.1"/>
    <property type="molecule type" value="Genomic_DNA"/>
</dbReference>
<evidence type="ECO:0000256" key="3">
    <source>
        <dbReference type="ARBA" id="ARBA00022679"/>
    </source>
</evidence>
<evidence type="ECO:0000313" key="5">
    <source>
        <dbReference type="EMBL" id="MBC6996581.1"/>
    </source>
</evidence>
<sequence>MFKPEVTVVICTYQRPDLLRQCLRGLREQTVATDYFRVLVVDNAGEAACAAVVAEFGASYVREPQTGLSHARNRGWREVTTEWVFYLDDDGIPAPDMLAAFRDVVSRPGISAVGGKFGHYFREAPPRWVYHYYSGEVCPSAATKLSVLGPEEYLLGGIMAFRTSLLRELGGFDTQLGMRGRAIGYGEENELQDRIRASGKPIHYCPQIRMVHLVAASKCRVRQHLAMAYAHGAYPQKSTAPPPGLVRAGGLIIRSLLGSVPYDLARVLFKPNFYWQNGVISSLGKATFTWGRYRAGRNSKMSAP</sequence>
<dbReference type="PANTHER" id="PTHR43179">
    <property type="entry name" value="RHAMNOSYLTRANSFERASE WBBL"/>
    <property type="match status" value="1"/>
</dbReference>
<dbReference type="GO" id="GO:0016757">
    <property type="term" value="F:glycosyltransferase activity"/>
    <property type="evidence" value="ECO:0007669"/>
    <property type="project" value="UniProtKB-KW"/>
</dbReference>
<evidence type="ECO:0000313" key="6">
    <source>
        <dbReference type="Proteomes" id="UP000650081"/>
    </source>
</evidence>
<comment type="similarity">
    <text evidence="1">Belongs to the glycosyltransferase 2 family.</text>
</comment>
<gene>
    <name evidence="5" type="ORF">H9S92_20580</name>
</gene>
<evidence type="ECO:0000256" key="2">
    <source>
        <dbReference type="ARBA" id="ARBA00022676"/>
    </source>
</evidence>
<dbReference type="InterPro" id="IPR001173">
    <property type="entry name" value="Glyco_trans_2-like"/>
</dbReference>
<comment type="caution">
    <text evidence="5">The sequence shown here is derived from an EMBL/GenBank/DDBJ whole genome shotgun (WGS) entry which is preliminary data.</text>
</comment>
<dbReference type="RefSeq" id="WP_187468588.1">
    <property type="nucleotide sequence ID" value="NZ_JACSIT010000153.1"/>
</dbReference>
<evidence type="ECO:0000256" key="1">
    <source>
        <dbReference type="ARBA" id="ARBA00006739"/>
    </source>
</evidence>